<comment type="caution">
    <text evidence="3">The sequence shown here is derived from an EMBL/GenBank/DDBJ whole genome shotgun (WGS) entry which is preliminary data.</text>
</comment>
<feature type="domain" description="Endo-acting ulvan lyase C-terminal" evidence="1">
    <location>
        <begin position="761"/>
        <end position="852"/>
    </location>
</feature>
<dbReference type="RefSeq" id="WP_147930003.1">
    <property type="nucleotide sequence ID" value="NZ_VOXD01000008.1"/>
</dbReference>
<feature type="domain" description="Endo-acting ulvan lyase 2nd" evidence="2">
    <location>
        <begin position="304"/>
        <end position="438"/>
    </location>
</feature>
<dbReference type="Gene3D" id="2.70.98.70">
    <property type="match status" value="1"/>
</dbReference>
<dbReference type="OrthoDB" id="8732671at2"/>
<keyword evidence="4" id="KW-1185">Reference proteome</keyword>
<evidence type="ECO:0000313" key="3">
    <source>
        <dbReference type="EMBL" id="TXF90246.1"/>
    </source>
</evidence>
<sequence>MPRSILQYIIACITLVVSAGCGTANMGREEVSDPARTQVQSELAEVQRPMIWVRPSERPAILAKIAGNEAVASYYEAFTARVEKDLATWGNDPAAYFQQLPLAREDAAEGSTPPFKTYTSFDGEEREEQTRLHHQLQTAIDCGVLYFLTREERYARYAADVLHNVVQAVRQLPLDSEFFNAGWIYTKDHLREAREIGAQIPIIYDFVQPWLTTGGRVYDLGREERISFDFAAAEAVFRTYAELAINRGGTGTNWPILEASSLVGNALALSDPAERAKYLNYFLKESTSRQDALPAIGSFYDAHGGSWPESLNYSQHVGEFLTYLFTMLSHHDPDLKLVSKYPQVTSALPEAYYLTYPGGEETILFGDGHREYHPMLDGYEMAYHLGLREGNPELLKVFGPLINHSVNNGGYRRFRLPAERSYGAAMYREPTKLLWFAADVPGSAGEYPLPVTAELPFAGITLQRNLSPSGKPEDGLMGFVGGGAYVHGHATGMGMELFGKGFVQGSKGGRTRYRTEIHENYYRIFASNNTVIVNGATTSDNGWVNLGTDKVQRIAAEPEPGENPVSPDFSFTTSSFRDTVGNAAEAYQERTLGIVRTTDSTGFYVDLFRSHSELPGQYHDYIYRNVGDRLYLMDRDGEIDRAATPDRYMANADAEWRQNRVYRQPGWHYFKDVKTSSEYGYDALAVFVADSLGPEPVEMWAHMPLVDKREFTTATSPPLTEGPRAYRKKRSPTLVIRQKGSAWDKPFALLYEPVVGGRNSIDRVETIWPFPVWQGMIVKSNERADEITQYVLLPNDPDEETSYKTHYLDLSFRGRYAVVTIDRSDKLQSIYIGEGKSLQMGAISIRSAEGINMAASIDFSGQEPVVSTSQPLYLSIAGGAEQLFTPK</sequence>
<evidence type="ECO:0000313" key="4">
    <source>
        <dbReference type="Proteomes" id="UP000321907"/>
    </source>
</evidence>
<dbReference type="Pfam" id="PF26374">
    <property type="entry name" value="Ulvan_lyaseC"/>
    <property type="match status" value="1"/>
</dbReference>
<organism evidence="3 4">
    <name type="scientific">Neolewinella aurantiaca</name>
    <dbReference type="NCBI Taxonomy" id="2602767"/>
    <lineage>
        <taxon>Bacteria</taxon>
        <taxon>Pseudomonadati</taxon>
        <taxon>Bacteroidota</taxon>
        <taxon>Saprospiria</taxon>
        <taxon>Saprospirales</taxon>
        <taxon>Lewinellaceae</taxon>
        <taxon>Neolewinella</taxon>
    </lineage>
</organism>
<dbReference type="SUPFAM" id="SSF48230">
    <property type="entry name" value="Chondroitin AC/alginate lyase"/>
    <property type="match status" value="1"/>
</dbReference>
<name>A0A5C7FI92_9BACT</name>
<evidence type="ECO:0000259" key="2">
    <source>
        <dbReference type="Pfam" id="PF26377"/>
    </source>
</evidence>
<dbReference type="Gene3D" id="1.50.10.100">
    <property type="entry name" value="Chondroitin AC/alginate lyase"/>
    <property type="match status" value="1"/>
</dbReference>
<evidence type="ECO:0000259" key="1">
    <source>
        <dbReference type="Pfam" id="PF26374"/>
    </source>
</evidence>
<reference evidence="3 4" key="1">
    <citation type="submission" date="2019-08" db="EMBL/GenBank/DDBJ databases">
        <title>Lewinella sp. strain SSH13 Genome sequencing and assembly.</title>
        <authorList>
            <person name="Kim I."/>
        </authorList>
    </citation>
    <scope>NUCLEOTIDE SEQUENCE [LARGE SCALE GENOMIC DNA]</scope>
    <source>
        <strain evidence="3 4">SSH13</strain>
    </source>
</reference>
<dbReference type="Pfam" id="PF26377">
    <property type="entry name" value="Ulvan_lyase_2nd"/>
    <property type="match status" value="1"/>
</dbReference>
<dbReference type="InterPro" id="IPR008929">
    <property type="entry name" value="Chondroitin_lyas"/>
</dbReference>
<dbReference type="InterPro" id="IPR058848">
    <property type="entry name" value="Ulvan_lyase_C"/>
</dbReference>
<dbReference type="AlphaFoldDB" id="A0A5C7FI92"/>
<evidence type="ECO:0008006" key="5">
    <source>
        <dbReference type="Google" id="ProtNLM"/>
    </source>
</evidence>
<dbReference type="InterPro" id="IPR058849">
    <property type="entry name" value="Ulvan_lyase_2nd"/>
</dbReference>
<protein>
    <recommendedName>
        <fullName evidence="5">Heparinase II/III-like protein</fullName>
    </recommendedName>
</protein>
<dbReference type="Proteomes" id="UP000321907">
    <property type="component" value="Unassembled WGS sequence"/>
</dbReference>
<dbReference type="EMBL" id="VOXD01000008">
    <property type="protein sequence ID" value="TXF90246.1"/>
    <property type="molecule type" value="Genomic_DNA"/>
</dbReference>
<dbReference type="PROSITE" id="PS51257">
    <property type="entry name" value="PROKAR_LIPOPROTEIN"/>
    <property type="match status" value="1"/>
</dbReference>
<proteinExistence type="predicted"/>
<gene>
    <name evidence="3" type="ORF">FUA23_06925</name>
</gene>
<accession>A0A5C7FI92</accession>